<evidence type="ECO:0008006" key="6">
    <source>
        <dbReference type="Google" id="ProtNLM"/>
    </source>
</evidence>
<feature type="domain" description="PTHB1 N-terminal" evidence="1">
    <location>
        <begin position="534"/>
        <end position="744"/>
    </location>
</feature>
<keyword evidence="5" id="KW-1185">Reference proteome</keyword>
<dbReference type="PANTHER" id="PTHR20991">
    <property type="entry name" value="PARATHYROID HORMONE-RESPONSIVE B1 GENE"/>
    <property type="match status" value="1"/>
</dbReference>
<dbReference type="EnsemblMetazoa" id="MESCA008232-RA">
    <property type="protein sequence ID" value="MESCA008232-PA"/>
    <property type="gene ID" value="MESCA008232"/>
</dbReference>
<evidence type="ECO:0000313" key="4">
    <source>
        <dbReference type="EnsemblMetazoa" id="MESCA008232-PA"/>
    </source>
</evidence>
<dbReference type="InterPro" id="IPR028073">
    <property type="entry name" value="PHTB1_N_dom"/>
</dbReference>
<dbReference type="EMBL" id="CAQQ02180206">
    <property type="status" value="NOT_ANNOTATED_CDS"/>
    <property type="molecule type" value="Genomic_DNA"/>
</dbReference>
<proteinExistence type="predicted"/>
<dbReference type="AlphaFoldDB" id="T1GWQ4"/>
<name>T1GWQ4_MEGSC</name>
<dbReference type="Pfam" id="PF14727">
    <property type="entry name" value="PHTB1_N"/>
    <property type="match status" value="2"/>
</dbReference>
<dbReference type="EMBL" id="CAQQ02180205">
    <property type="status" value="NOT_ANNOTATED_CDS"/>
    <property type="molecule type" value="Genomic_DNA"/>
</dbReference>
<dbReference type="InterPro" id="IPR026511">
    <property type="entry name" value="PTHB1"/>
</dbReference>
<evidence type="ECO:0000259" key="2">
    <source>
        <dbReference type="Pfam" id="PF14728"/>
    </source>
</evidence>
<dbReference type="HOGENOM" id="CLU_373524_0_0_1"/>
<organism evidence="4 5">
    <name type="scientific">Megaselia scalaris</name>
    <name type="common">Humpbacked fly</name>
    <name type="synonym">Phora scalaris</name>
    <dbReference type="NCBI Taxonomy" id="36166"/>
    <lineage>
        <taxon>Eukaryota</taxon>
        <taxon>Metazoa</taxon>
        <taxon>Ecdysozoa</taxon>
        <taxon>Arthropoda</taxon>
        <taxon>Hexapoda</taxon>
        <taxon>Insecta</taxon>
        <taxon>Pterygota</taxon>
        <taxon>Neoptera</taxon>
        <taxon>Endopterygota</taxon>
        <taxon>Diptera</taxon>
        <taxon>Brachycera</taxon>
        <taxon>Muscomorpha</taxon>
        <taxon>Platypezoidea</taxon>
        <taxon>Phoridae</taxon>
        <taxon>Megaseliini</taxon>
        <taxon>Megaselia</taxon>
    </lineage>
</organism>
<dbReference type="GO" id="GO:0034464">
    <property type="term" value="C:BBSome"/>
    <property type="evidence" value="ECO:0007669"/>
    <property type="project" value="InterPro"/>
</dbReference>
<reference evidence="5" key="1">
    <citation type="submission" date="2013-02" db="EMBL/GenBank/DDBJ databases">
        <authorList>
            <person name="Hughes D."/>
        </authorList>
    </citation>
    <scope>NUCLEOTIDE SEQUENCE</scope>
    <source>
        <strain>Durham</strain>
        <strain evidence="5">NC isolate 2 -- Noor lab</strain>
    </source>
</reference>
<dbReference type="Pfam" id="PF23337">
    <property type="entry name" value="PTHB1_pf"/>
    <property type="match status" value="1"/>
</dbReference>
<dbReference type="InterPro" id="IPR028074">
    <property type="entry name" value="PHTB1_GAE_dom"/>
</dbReference>
<dbReference type="OMA" id="CPDINEN"/>
<feature type="domain" description="PTHB1 GAE" evidence="2">
    <location>
        <begin position="183"/>
        <end position="268"/>
    </location>
</feature>
<dbReference type="InterPro" id="IPR055362">
    <property type="entry name" value="PTHB1_pf_dom"/>
</dbReference>
<sequence>MIIVQTEENMSCIMVLGERNLINVSDIGVVNFLLKLDFIPKCFNSFLVGYYWDKENPARLITSIISENSTLVIYEESKLIWAAQLEDSQIAVKRGNFEDLAGGIVFLSNCGFLQIGYLGSEPFIFQVPQFNLQELNFESSHLELAALENEIKTTIDSDDIKLINSQAETNTFESIDEEIQGKNLMMCSGYLKVFNRIALDEMQIYFNTPEGVGCSNSCQTFTDVLEKRMESMEVWFFLNEKLNTSDTKIEVIISFISKEGIPRVVKRNAHMPLTMFYKAVPGQKESSLKLTFKINKKSGVSNIVQNQPPALSEIFPEFYKKDSMNTNFLNDSQVIGLSSVLWPSKIVTVITAKNSNRLRVQTNFIEALPPIVEKIIYYIKNLQTSKENEFMESDMGKMLKKESRILTNGSQISPTSIVIEKIQNHHDIQNNISNQTLVAPFKLFQRSLQSKKDNDEVDGVLMLIEKNYDDLVVEGDKLVELRSAEKLIRNELTCSITVCKQIIRQLNLDVNILNLLKSTFVTPIDDWSECLTNMSLFKICDWWSIQCPDINENYDSFNIIVTRFGLREQEKDYVVVGSHSGHLSIFYPNVDKSKNPSIGFKPVDLLLECKLGFPILMLSAGKFSNIQNRNQLAVLHPNSLVIYNFVNTDGLAEHGSQYNIQQICEYKFELSAFSICTGKFGQVKDKEFLCVVHLNGSLTFYEQEGISYQCNTSGSKSLPSIVLYNERTDSFISVNSSWEMECYR</sequence>
<dbReference type="PANTHER" id="PTHR20991:SF0">
    <property type="entry name" value="PROTEIN PTHB1"/>
    <property type="match status" value="1"/>
</dbReference>
<feature type="domain" description="PTHB1 platform" evidence="3">
    <location>
        <begin position="272"/>
        <end position="383"/>
    </location>
</feature>
<evidence type="ECO:0000259" key="3">
    <source>
        <dbReference type="Pfam" id="PF23337"/>
    </source>
</evidence>
<protein>
    <recommendedName>
        <fullName evidence="6">PTHB1 N-terminal domain-containing protein</fullName>
    </recommendedName>
</protein>
<dbReference type="Proteomes" id="UP000015102">
    <property type="component" value="Unassembled WGS sequence"/>
</dbReference>
<dbReference type="GO" id="GO:0060271">
    <property type="term" value="P:cilium assembly"/>
    <property type="evidence" value="ECO:0007669"/>
    <property type="project" value="TreeGrafter"/>
</dbReference>
<accession>T1GWQ4</accession>
<dbReference type="GO" id="GO:0016020">
    <property type="term" value="C:membrane"/>
    <property type="evidence" value="ECO:0007669"/>
    <property type="project" value="TreeGrafter"/>
</dbReference>
<dbReference type="STRING" id="36166.T1GWQ4"/>
<evidence type="ECO:0000259" key="1">
    <source>
        <dbReference type="Pfam" id="PF14727"/>
    </source>
</evidence>
<reference evidence="4" key="2">
    <citation type="submission" date="2015-06" db="UniProtKB">
        <authorList>
            <consortium name="EnsemblMetazoa"/>
        </authorList>
    </citation>
    <scope>IDENTIFICATION</scope>
</reference>
<evidence type="ECO:0000313" key="5">
    <source>
        <dbReference type="Proteomes" id="UP000015102"/>
    </source>
</evidence>
<feature type="domain" description="PTHB1 N-terminal" evidence="1">
    <location>
        <begin position="3"/>
        <end position="122"/>
    </location>
</feature>
<dbReference type="Pfam" id="PF14728">
    <property type="entry name" value="PTHB1_GAE"/>
    <property type="match status" value="1"/>
</dbReference>